<protein>
    <submittedName>
        <fullName evidence="2">C-type lectin domain-containing protein</fullName>
    </submittedName>
</protein>
<accession>A0AC34FPM8</accession>
<proteinExistence type="predicted"/>
<dbReference type="Proteomes" id="UP000887579">
    <property type="component" value="Unplaced"/>
</dbReference>
<sequence length="233" mass="26581">MQQKLLFLAVIFVISILKIQGCTETAVCSHGFIPKKNCGKWSCYRDYANIPRQWRGYWGVTHVCEWTWPGSHAVSIHCAEENNWTKARFLYFFTGLYIPKGLPWAPWLFRWTDGTPVNFADWARPGQGSAFQQPHNDVPIERVVDFTNHWHDTISNNPVTNRILCKRNPTKIIRVCPTTKAAPPTPKLTTLTTTKHITPSDIVLETLPYNDVPVIIPKTEKPPPKSSPKSCKV</sequence>
<evidence type="ECO:0000313" key="1">
    <source>
        <dbReference type="Proteomes" id="UP000887579"/>
    </source>
</evidence>
<organism evidence="1 2">
    <name type="scientific">Panagrolaimus sp. ES5</name>
    <dbReference type="NCBI Taxonomy" id="591445"/>
    <lineage>
        <taxon>Eukaryota</taxon>
        <taxon>Metazoa</taxon>
        <taxon>Ecdysozoa</taxon>
        <taxon>Nematoda</taxon>
        <taxon>Chromadorea</taxon>
        <taxon>Rhabditida</taxon>
        <taxon>Tylenchina</taxon>
        <taxon>Panagrolaimomorpha</taxon>
        <taxon>Panagrolaimoidea</taxon>
        <taxon>Panagrolaimidae</taxon>
        <taxon>Panagrolaimus</taxon>
    </lineage>
</organism>
<evidence type="ECO:0000313" key="2">
    <source>
        <dbReference type="WBParaSite" id="ES5_v2.g19302.t1"/>
    </source>
</evidence>
<dbReference type="WBParaSite" id="ES5_v2.g19302.t1">
    <property type="protein sequence ID" value="ES5_v2.g19302.t1"/>
    <property type="gene ID" value="ES5_v2.g19302"/>
</dbReference>
<reference evidence="2" key="1">
    <citation type="submission" date="2022-11" db="UniProtKB">
        <authorList>
            <consortium name="WormBaseParasite"/>
        </authorList>
    </citation>
    <scope>IDENTIFICATION</scope>
</reference>
<name>A0AC34FPM8_9BILA</name>